<dbReference type="Proteomes" id="UP000219897">
    <property type="component" value="Unassembled WGS sequence"/>
</dbReference>
<evidence type="ECO:0000313" key="2">
    <source>
        <dbReference type="Proteomes" id="UP000219897"/>
    </source>
</evidence>
<comment type="caution">
    <text evidence="1">The sequence shown here is derived from an EMBL/GenBank/DDBJ whole genome shotgun (WGS) entry which is preliminary data.</text>
</comment>
<protein>
    <submittedName>
        <fullName evidence="1">Uncharacterized protein</fullName>
    </submittedName>
</protein>
<organism evidence="1 2">
    <name type="scientific">Bacillus thuringiensis</name>
    <dbReference type="NCBI Taxonomy" id="1428"/>
    <lineage>
        <taxon>Bacteria</taxon>
        <taxon>Bacillati</taxon>
        <taxon>Bacillota</taxon>
        <taxon>Bacilli</taxon>
        <taxon>Bacillales</taxon>
        <taxon>Bacillaceae</taxon>
        <taxon>Bacillus</taxon>
        <taxon>Bacillus cereus group</taxon>
    </lineage>
</organism>
<accession>A0ABD6S9Y1</accession>
<evidence type="ECO:0000313" key="1">
    <source>
        <dbReference type="EMBL" id="PER55850.1"/>
    </source>
</evidence>
<sequence>MVSPYALEKGVRVAVDVREFEARVGGFGQHINLDMSRVESAEKAIVINFNRKPFTSTLRLLANIIEKYSAENGTPLYMRTGALDAEAYNHGVLVEGFPDEDGNVVSAEDGDEVIQIGRIDLTLEAWVRIDNSLYNFEPTLLEWENGTVKPLKREEYVHTVKIEVREDDELI</sequence>
<reference evidence="1 2" key="1">
    <citation type="submission" date="2017-09" db="EMBL/GenBank/DDBJ databases">
        <title>Large-scale bioinformatics analysis of Bacillus genomes uncovers conserved roles of natural products in bacterial physiology.</title>
        <authorList>
            <consortium name="Agbiome Team Llc"/>
            <person name="Bleich R.M."/>
            <person name="Kirk G.J."/>
            <person name="Santa Maria K.C."/>
            <person name="Allen S.E."/>
            <person name="Farag S."/>
            <person name="Shank E.A."/>
            <person name="Bowers A."/>
        </authorList>
    </citation>
    <scope>NUCLEOTIDE SEQUENCE [LARGE SCALE GENOMIC DNA]</scope>
    <source>
        <strain evidence="1 2">AFS005140</strain>
    </source>
</reference>
<gene>
    <name evidence="1" type="ORF">CN495_08855</name>
</gene>
<dbReference type="RefSeq" id="WP_046940776.1">
    <property type="nucleotide sequence ID" value="NZ_NTYF01000023.1"/>
</dbReference>
<proteinExistence type="predicted"/>
<dbReference type="AlphaFoldDB" id="A0ABD6S9Y1"/>
<name>A0ABD6S9Y1_BACTU</name>
<dbReference type="EMBL" id="NTYF01000023">
    <property type="protein sequence ID" value="PER55850.1"/>
    <property type="molecule type" value="Genomic_DNA"/>
</dbReference>